<reference evidence="1" key="1">
    <citation type="journal article" date="2015" name="Nature">
        <title>Complex archaea that bridge the gap between prokaryotes and eukaryotes.</title>
        <authorList>
            <person name="Spang A."/>
            <person name="Saw J.H."/>
            <person name="Jorgensen S.L."/>
            <person name="Zaremba-Niedzwiedzka K."/>
            <person name="Martijn J."/>
            <person name="Lind A.E."/>
            <person name="van Eijk R."/>
            <person name="Schleper C."/>
            <person name="Guy L."/>
            <person name="Ettema T.J."/>
        </authorList>
    </citation>
    <scope>NUCLEOTIDE SEQUENCE</scope>
</reference>
<gene>
    <name evidence="1" type="ORF">LCGC14_0246410</name>
</gene>
<comment type="caution">
    <text evidence="1">The sequence shown here is derived from an EMBL/GenBank/DDBJ whole genome shotgun (WGS) entry which is preliminary data.</text>
</comment>
<name>A0A0F9U6A2_9ZZZZ</name>
<proteinExistence type="predicted"/>
<dbReference type="EMBL" id="LAZR01000126">
    <property type="protein sequence ID" value="KKN88750.1"/>
    <property type="molecule type" value="Genomic_DNA"/>
</dbReference>
<evidence type="ECO:0000313" key="1">
    <source>
        <dbReference type="EMBL" id="KKN88750.1"/>
    </source>
</evidence>
<protein>
    <submittedName>
        <fullName evidence="1">Uncharacterized protein</fullName>
    </submittedName>
</protein>
<organism evidence="1">
    <name type="scientific">marine sediment metagenome</name>
    <dbReference type="NCBI Taxonomy" id="412755"/>
    <lineage>
        <taxon>unclassified sequences</taxon>
        <taxon>metagenomes</taxon>
        <taxon>ecological metagenomes</taxon>
    </lineage>
</organism>
<sequence length="269" mass="27361">MSESILKAKIAKVKQQGLTSKSRVEALDAVTDIIDAMYDEFFNAATDIGAGSITNAQLAGSITSANLAGSILATKLAGSIPNTKLIAGILSADAPGRALVATDFVDAATLLLKVADGAFADNAATRALFADDIWTVAKLAVPKIGVITETVAFGAFTNETGTALGNIDLGTDVPVGGIPLGCRFEVTTGFTGDTTAIIQCGVSSDLDRFTLNVDQSVLAAGVVGSVPATDGADGMAAVQTPRITITGGADWDNISAGELIANVYYLETQ</sequence>
<accession>A0A0F9U6A2</accession>
<dbReference type="AlphaFoldDB" id="A0A0F9U6A2"/>